<feature type="region of interest" description="Disordered" evidence="1">
    <location>
        <begin position="185"/>
        <end position="220"/>
    </location>
</feature>
<dbReference type="NCBIfam" id="TIGR03086">
    <property type="entry name" value="TIGR03086 family metal-binding protein"/>
    <property type="match status" value="1"/>
</dbReference>
<reference evidence="3 4" key="1">
    <citation type="submission" date="2018-03" db="EMBL/GenBank/DDBJ databases">
        <title>Genomic Encyclopedia of Type Strains, Phase III (KMG-III): the genomes of soil and plant-associated and newly described type strains.</title>
        <authorList>
            <person name="Whitman W."/>
        </authorList>
    </citation>
    <scope>NUCLEOTIDE SEQUENCE [LARGE SCALE GENOMIC DNA]</scope>
    <source>
        <strain evidence="3 4">CGMCC 4.7125</strain>
    </source>
</reference>
<evidence type="ECO:0000313" key="3">
    <source>
        <dbReference type="EMBL" id="PRX50371.1"/>
    </source>
</evidence>
<dbReference type="Proteomes" id="UP000238362">
    <property type="component" value="Unassembled WGS sequence"/>
</dbReference>
<dbReference type="Gene3D" id="1.20.120.450">
    <property type="entry name" value="dinb family like domain"/>
    <property type="match status" value="1"/>
</dbReference>
<gene>
    <name evidence="3" type="ORF">B0I33_102492</name>
</gene>
<feature type="compositionally biased region" description="Gly residues" evidence="1">
    <location>
        <begin position="195"/>
        <end position="212"/>
    </location>
</feature>
<name>A0A2T0M1C6_9PSEU</name>
<evidence type="ECO:0000313" key="4">
    <source>
        <dbReference type="Proteomes" id="UP000238362"/>
    </source>
</evidence>
<dbReference type="RefSeq" id="WP_146147458.1">
    <property type="nucleotide sequence ID" value="NZ_PVNH01000002.1"/>
</dbReference>
<dbReference type="InterPro" id="IPR017520">
    <property type="entry name" value="CHP03086"/>
</dbReference>
<dbReference type="AlphaFoldDB" id="A0A2T0M1C6"/>
<proteinExistence type="predicted"/>
<dbReference type="EMBL" id="PVNH01000002">
    <property type="protein sequence ID" value="PRX50371.1"/>
    <property type="molecule type" value="Genomic_DNA"/>
</dbReference>
<dbReference type="InterPro" id="IPR017517">
    <property type="entry name" value="Maleyloyr_isom"/>
</dbReference>
<keyword evidence="4" id="KW-1185">Reference proteome</keyword>
<comment type="caution">
    <text evidence="3">The sequence shown here is derived from an EMBL/GenBank/DDBJ whole genome shotgun (WGS) entry which is preliminary data.</text>
</comment>
<sequence length="220" mass="22558">MTRSAGLDLLERAISYALGSLRLVPAGALEWPTPCRDWDLGSLLGHLDDSLLALTEAVDLGRVPLARAPEEPAGPAHPVVVVRRRARSLLGAWAGAAGPDPVEIGGTRLAAAVVSAAGAVEIAVHGWDVATACGEDRSLPPALAADLLGFARLLVSEDDRPVRFAAPVDPPPRASPADLLLAYLGRDPRRPVAGPAGGGRPRGRGAGGGAGPRGSRRRAC</sequence>
<dbReference type="InterPro" id="IPR024344">
    <property type="entry name" value="MDMPI_metal-binding"/>
</dbReference>
<accession>A0A2T0M1C6</accession>
<dbReference type="OrthoDB" id="5185819at2"/>
<organism evidence="3 4">
    <name type="scientific">Prauserella shujinwangii</name>
    <dbReference type="NCBI Taxonomy" id="1453103"/>
    <lineage>
        <taxon>Bacteria</taxon>
        <taxon>Bacillati</taxon>
        <taxon>Actinomycetota</taxon>
        <taxon>Actinomycetes</taxon>
        <taxon>Pseudonocardiales</taxon>
        <taxon>Pseudonocardiaceae</taxon>
        <taxon>Prauserella</taxon>
    </lineage>
</organism>
<dbReference type="NCBIfam" id="TIGR03083">
    <property type="entry name" value="maleylpyruvate isomerase family mycothiol-dependent enzyme"/>
    <property type="match status" value="1"/>
</dbReference>
<evidence type="ECO:0000256" key="1">
    <source>
        <dbReference type="SAM" id="MobiDB-lite"/>
    </source>
</evidence>
<dbReference type="InterPro" id="IPR034660">
    <property type="entry name" value="DinB/YfiT-like"/>
</dbReference>
<evidence type="ECO:0000259" key="2">
    <source>
        <dbReference type="Pfam" id="PF11716"/>
    </source>
</evidence>
<dbReference type="GO" id="GO:0046872">
    <property type="term" value="F:metal ion binding"/>
    <property type="evidence" value="ECO:0007669"/>
    <property type="project" value="InterPro"/>
</dbReference>
<protein>
    <submittedName>
        <fullName evidence="3">Uncharacterized protein (TIGR03086 family)</fullName>
    </submittedName>
</protein>
<dbReference type="Pfam" id="PF11716">
    <property type="entry name" value="MDMPI_N"/>
    <property type="match status" value="1"/>
</dbReference>
<dbReference type="SUPFAM" id="SSF109854">
    <property type="entry name" value="DinB/YfiT-like putative metalloenzymes"/>
    <property type="match status" value="1"/>
</dbReference>
<feature type="domain" description="Mycothiol-dependent maleylpyruvate isomerase metal-binding" evidence="2">
    <location>
        <begin position="21"/>
        <end position="130"/>
    </location>
</feature>